<dbReference type="AlphaFoldDB" id="A0A2P2IQT9"/>
<protein>
    <submittedName>
        <fullName evidence="1">Uncharacterized protein</fullName>
    </submittedName>
</protein>
<reference evidence="1" key="1">
    <citation type="submission" date="2018-02" db="EMBL/GenBank/DDBJ databases">
        <title>Rhizophora mucronata_Transcriptome.</title>
        <authorList>
            <person name="Meera S.P."/>
            <person name="Sreeshan A."/>
            <person name="Augustine A."/>
        </authorList>
    </citation>
    <scope>NUCLEOTIDE SEQUENCE</scope>
    <source>
        <tissue evidence="1">Leaf</tissue>
    </source>
</reference>
<accession>A0A2P2IQT9</accession>
<proteinExistence type="predicted"/>
<dbReference type="EMBL" id="GGEC01003119">
    <property type="protein sequence ID" value="MBW83602.1"/>
    <property type="molecule type" value="Transcribed_RNA"/>
</dbReference>
<organism evidence="1">
    <name type="scientific">Rhizophora mucronata</name>
    <name type="common">Asiatic mangrove</name>
    <dbReference type="NCBI Taxonomy" id="61149"/>
    <lineage>
        <taxon>Eukaryota</taxon>
        <taxon>Viridiplantae</taxon>
        <taxon>Streptophyta</taxon>
        <taxon>Embryophyta</taxon>
        <taxon>Tracheophyta</taxon>
        <taxon>Spermatophyta</taxon>
        <taxon>Magnoliopsida</taxon>
        <taxon>eudicotyledons</taxon>
        <taxon>Gunneridae</taxon>
        <taxon>Pentapetalae</taxon>
        <taxon>rosids</taxon>
        <taxon>fabids</taxon>
        <taxon>Malpighiales</taxon>
        <taxon>Rhizophoraceae</taxon>
        <taxon>Rhizophora</taxon>
    </lineage>
</organism>
<evidence type="ECO:0000313" key="1">
    <source>
        <dbReference type="EMBL" id="MBW83602.1"/>
    </source>
</evidence>
<name>A0A2P2IQT9_RHIMU</name>
<sequence length="23" mass="2602">MELMVRDMFAVLGGGSCHQPYIF</sequence>